<evidence type="ECO:0000313" key="3">
    <source>
        <dbReference type="EMBL" id="GKX54412.1"/>
    </source>
</evidence>
<dbReference type="AlphaFoldDB" id="A0AAV5MY64"/>
<sequence>MANQKRDGQQTMKTISIIGLGWLGMPLALTLMGQGYRVVGSKTTADGVEAARLSGIEAYPLVMEPQPLCEEEDWQQLMACDVLIITLPAGRDEESAQAYRQSVQLLVDGALSQRVGRIIFISSTSVYGREEGEVTEASPRHPQTASGRVLASLEDWLHGLPHTSVDILRPAGLVGPERHPGRFMAGRQELPEGNCGVNLVHQEDVMAAIALLLRQENGSRIYNLCAPDHPRKRDFYPAAAKSLGLAEPTFTPTEKTSLGRIVNGQAICRELGFEYRFPDPMRM</sequence>
<dbReference type="Pfam" id="PF01370">
    <property type="entry name" value="Epimerase"/>
    <property type="match status" value="1"/>
</dbReference>
<reference evidence="3" key="1">
    <citation type="submission" date="2022-06" db="EMBL/GenBank/DDBJ databases">
        <title>Draft genome sequences of Leminorella grimontii str. JCM5902.</title>
        <authorList>
            <person name="Wakabayashi Y."/>
            <person name="Kojima K."/>
        </authorList>
    </citation>
    <scope>NUCLEOTIDE SEQUENCE</scope>
    <source>
        <strain evidence="3">JCM 5902</strain>
    </source>
</reference>
<dbReference type="PANTHER" id="PTHR48079:SF6">
    <property type="entry name" value="NAD(P)-BINDING DOMAIN-CONTAINING PROTEIN-RELATED"/>
    <property type="match status" value="1"/>
</dbReference>
<accession>A0AAV5MY64</accession>
<evidence type="ECO:0000256" key="1">
    <source>
        <dbReference type="SAM" id="Phobius"/>
    </source>
</evidence>
<dbReference type="InterPro" id="IPR001509">
    <property type="entry name" value="Epimerase_deHydtase"/>
</dbReference>
<keyword evidence="1" id="KW-0472">Membrane</keyword>
<dbReference type="GO" id="GO:0004029">
    <property type="term" value="F:aldehyde dehydrogenase (NAD+) activity"/>
    <property type="evidence" value="ECO:0007669"/>
    <property type="project" value="TreeGrafter"/>
</dbReference>
<dbReference type="SUPFAM" id="SSF51735">
    <property type="entry name" value="NAD(P)-binding Rossmann-fold domains"/>
    <property type="match status" value="1"/>
</dbReference>
<evidence type="ECO:0000259" key="2">
    <source>
        <dbReference type="Pfam" id="PF01370"/>
    </source>
</evidence>
<keyword evidence="4" id="KW-1185">Reference proteome</keyword>
<dbReference type="EMBL" id="BRLH01000001">
    <property type="protein sequence ID" value="GKX54412.1"/>
    <property type="molecule type" value="Genomic_DNA"/>
</dbReference>
<dbReference type="Proteomes" id="UP001058124">
    <property type="component" value="Unassembled WGS sequence"/>
</dbReference>
<feature type="transmembrane region" description="Helical" evidence="1">
    <location>
        <begin position="12"/>
        <end position="32"/>
    </location>
</feature>
<gene>
    <name evidence="3" type="ORF">SOASR030_05240</name>
</gene>
<comment type="caution">
    <text evidence="3">The sequence shown here is derived from an EMBL/GenBank/DDBJ whole genome shotgun (WGS) entry which is preliminary data.</text>
</comment>
<dbReference type="InterPro" id="IPR051783">
    <property type="entry name" value="NAD(P)-dependent_oxidoreduct"/>
</dbReference>
<proteinExistence type="predicted"/>
<organism evidence="3 4">
    <name type="scientific">Leminorella grimontii</name>
    <dbReference type="NCBI Taxonomy" id="82981"/>
    <lineage>
        <taxon>Bacteria</taxon>
        <taxon>Pseudomonadati</taxon>
        <taxon>Pseudomonadota</taxon>
        <taxon>Gammaproteobacteria</taxon>
        <taxon>Enterobacterales</taxon>
        <taxon>Budviciaceae</taxon>
        <taxon>Leminorella</taxon>
    </lineage>
</organism>
<keyword evidence="1" id="KW-0812">Transmembrane</keyword>
<evidence type="ECO:0000313" key="4">
    <source>
        <dbReference type="Proteomes" id="UP001058124"/>
    </source>
</evidence>
<dbReference type="CDD" id="cd05266">
    <property type="entry name" value="SDR_a4"/>
    <property type="match status" value="1"/>
</dbReference>
<keyword evidence="1" id="KW-1133">Transmembrane helix</keyword>
<dbReference type="PANTHER" id="PTHR48079">
    <property type="entry name" value="PROTEIN YEEZ"/>
    <property type="match status" value="1"/>
</dbReference>
<dbReference type="GO" id="GO:0005737">
    <property type="term" value="C:cytoplasm"/>
    <property type="evidence" value="ECO:0007669"/>
    <property type="project" value="TreeGrafter"/>
</dbReference>
<feature type="domain" description="NAD-dependent epimerase/dehydratase" evidence="2">
    <location>
        <begin position="19"/>
        <end position="225"/>
    </location>
</feature>
<name>A0AAV5MY64_9GAMM</name>
<dbReference type="InterPro" id="IPR036291">
    <property type="entry name" value="NAD(P)-bd_dom_sf"/>
</dbReference>
<protein>
    <submittedName>
        <fullName evidence="3">NAD(P)-dependent oxidoreductase</fullName>
    </submittedName>
</protein>
<dbReference type="Gene3D" id="3.40.50.720">
    <property type="entry name" value="NAD(P)-binding Rossmann-like Domain"/>
    <property type="match status" value="1"/>
</dbReference>